<dbReference type="EMBL" id="CH474079">
    <property type="protein sequence ID" value="EDL83961.1"/>
    <property type="molecule type" value="Genomic_DNA"/>
</dbReference>
<dbReference type="Proteomes" id="UP000234681">
    <property type="component" value="Chromosome 14"/>
</dbReference>
<evidence type="ECO:0000313" key="1">
    <source>
        <dbReference type="EMBL" id="EDL83961.1"/>
    </source>
</evidence>
<reference evidence="1 2" key="1">
    <citation type="submission" date="2005-09" db="EMBL/GenBank/DDBJ databases">
        <authorList>
            <person name="Mural R.J."/>
            <person name="Li P.W."/>
            <person name="Adams M.D."/>
            <person name="Amanatides P.G."/>
            <person name="Baden-Tillson H."/>
            <person name="Barnstead M."/>
            <person name="Chin S.H."/>
            <person name="Dew I."/>
            <person name="Evans C.A."/>
            <person name="Ferriera S."/>
            <person name="Flanigan M."/>
            <person name="Fosler C."/>
            <person name="Glodek A."/>
            <person name="Gu Z."/>
            <person name="Holt R.A."/>
            <person name="Jennings D."/>
            <person name="Kraft C.L."/>
            <person name="Lu F."/>
            <person name="Nguyen T."/>
            <person name="Nusskern D.R."/>
            <person name="Pfannkoch C.M."/>
            <person name="Sitter C."/>
            <person name="Sutton G.G."/>
            <person name="Venter J.C."/>
            <person name="Wang Z."/>
            <person name="Woodage T."/>
            <person name="Zheng X.H."/>
            <person name="Zhong F."/>
        </authorList>
    </citation>
    <scope>NUCLEOTIDE SEQUENCE [LARGE SCALE GENOMIC DNA]</scope>
    <source>
        <strain>BN</strain>
        <strain evidence="2">Sprague-Dawley</strain>
    </source>
</reference>
<name>A6KPK4_RAT</name>
<organism evidence="1 2">
    <name type="scientific">Rattus norvegicus</name>
    <name type="common">Rat</name>
    <dbReference type="NCBI Taxonomy" id="10116"/>
    <lineage>
        <taxon>Eukaryota</taxon>
        <taxon>Metazoa</taxon>
        <taxon>Chordata</taxon>
        <taxon>Craniata</taxon>
        <taxon>Vertebrata</taxon>
        <taxon>Euteleostomi</taxon>
        <taxon>Mammalia</taxon>
        <taxon>Eutheria</taxon>
        <taxon>Euarchontoglires</taxon>
        <taxon>Glires</taxon>
        <taxon>Rodentia</taxon>
        <taxon>Myomorpha</taxon>
        <taxon>Muroidea</taxon>
        <taxon>Muridae</taxon>
        <taxon>Murinae</taxon>
        <taxon>Rattus</taxon>
    </lineage>
</organism>
<gene>
    <name evidence="1" type="ORF">rCG_57215</name>
</gene>
<evidence type="ECO:0000313" key="2">
    <source>
        <dbReference type="Proteomes" id="UP000234681"/>
    </source>
</evidence>
<protein>
    <submittedName>
        <fullName evidence="1">RCG57215, isoform CRA_b</fullName>
    </submittedName>
</protein>
<dbReference type="AlphaFoldDB" id="A6KPK4"/>
<proteinExistence type="predicted"/>
<sequence>MLESNDCILSMDSLFFSSPGETESFFTQIGIL</sequence>
<accession>A6KPK4</accession>